<dbReference type="Pfam" id="PF00392">
    <property type="entry name" value="GntR"/>
    <property type="match status" value="1"/>
</dbReference>
<sequence>MFAVTEAIGFREVKAEILRRITQGIWPPGSLLPGELALAEEFACARATVNRALRELDEAGLLDRKRKAGTRVRLAPLRQARFEMPIVRLEIERTGARYRYVLIKKELLPAPDWLAARLHLGQGSTALHLLCLHLADGQPWQLEDRWINAQALPQVLDQDFHHEGPNEWLIRAVPYSEVEVSFLAAAAAAEEVTHLGFDPGDPVFRVERMTWWQSVGITHVTLSHRRGHRMTTRY</sequence>
<keyword evidence="6" id="KW-1185">Reference proteome</keyword>
<keyword evidence="2" id="KW-0238">DNA-binding</keyword>
<proteinExistence type="predicted"/>
<dbReference type="GO" id="GO:0003677">
    <property type="term" value="F:DNA binding"/>
    <property type="evidence" value="ECO:0007669"/>
    <property type="project" value="UniProtKB-KW"/>
</dbReference>
<dbReference type="SUPFAM" id="SSF64288">
    <property type="entry name" value="Chorismate lyase-like"/>
    <property type="match status" value="1"/>
</dbReference>
<dbReference type="RefSeq" id="WP_189410651.1">
    <property type="nucleotide sequence ID" value="NZ_BMYJ01000003.1"/>
</dbReference>
<dbReference type="CDD" id="cd07377">
    <property type="entry name" value="WHTH_GntR"/>
    <property type="match status" value="1"/>
</dbReference>
<dbReference type="InterPro" id="IPR036390">
    <property type="entry name" value="WH_DNA-bd_sf"/>
</dbReference>
<feature type="domain" description="HTH gntR-type" evidence="4">
    <location>
        <begin position="7"/>
        <end position="75"/>
    </location>
</feature>
<evidence type="ECO:0000313" key="5">
    <source>
        <dbReference type="EMBL" id="GHC50654.1"/>
    </source>
</evidence>
<protein>
    <submittedName>
        <fullName evidence="5">GntR family transcriptional regulator</fullName>
    </submittedName>
</protein>
<name>A0A918TJC8_9RHOB</name>
<dbReference type="SUPFAM" id="SSF46785">
    <property type="entry name" value="Winged helix' DNA-binding domain"/>
    <property type="match status" value="1"/>
</dbReference>
<dbReference type="Gene3D" id="3.40.1410.10">
    <property type="entry name" value="Chorismate lyase-like"/>
    <property type="match status" value="1"/>
</dbReference>
<dbReference type="Gene3D" id="1.10.10.10">
    <property type="entry name" value="Winged helix-like DNA-binding domain superfamily/Winged helix DNA-binding domain"/>
    <property type="match status" value="1"/>
</dbReference>
<comment type="caution">
    <text evidence="5">The sequence shown here is derived from an EMBL/GenBank/DDBJ whole genome shotgun (WGS) entry which is preliminary data.</text>
</comment>
<reference evidence="5" key="2">
    <citation type="submission" date="2020-09" db="EMBL/GenBank/DDBJ databases">
        <authorList>
            <person name="Sun Q."/>
            <person name="Kim S."/>
        </authorList>
    </citation>
    <scope>NUCLEOTIDE SEQUENCE</scope>
    <source>
        <strain evidence="5">KCTC 23310</strain>
    </source>
</reference>
<keyword evidence="3" id="KW-0804">Transcription</keyword>
<dbReference type="PROSITE" id="PS50949">
    <property type="entry name" value="HTH_GNTR"/>
    <property type="match status" value="1"/>
</dbReference>
<gene>
    <name evidence="5" type="primary">hutC</name>
    <name evidence="5" type="ORF">GCM10007315_11260</name>
</gene>
<organism evidence="5 6">
    <name type="scientific">Neogemmobacter tilapiae</name>
    <dbReference type="NCBI Taxonomy" id="875041"/>
    <lineage>
        <taxon>Bacteria</taxon>
        <taxon>Pseudomonadati</taxon>
        <taxon>Pseudomonadota</taxon>
        <taxon>Alphaproteobacteria</taxon>
        <taxon>Rhodobacterales</taxon>
        <taxon>Paracoccaceae</taxon>
        <taxon>Neogemmobacter</taxon>
    </lineage>
</organism>
<accession>A0A918TJC8</accession>
<dbReference type="EMBL" id="BMYJ01000003">
    <property type="protein sequence ID" value="GHC50654.1"/>
    <property type="molecule type" value="Genomic_DNA"/>
</dbReference>
<dbReference type="SMART" id="SM00866">
    <property type="entry name" value="UTRA"/>
    <property type="match status" value="1"/>
</dbReference>
<dbReference type="GO" id="GO:0003700">
    <property type="term" value="F:DNA-binding transcription factor activity"/>
    <property type="evidence" value="ECO:0007669"/>
    <property type="project" value="InterPro"/>
</dbReference>
<evidence type="ECO:0000259" key="4">
    <source>
        <dbReference type="PROSITE" id="PS50949"/>
    </source>
</evidence>
<dbReference type="SMART" id="SM00345">
    <property type="entry name" value="HTH_GNTR"/>
    <property type="match status" value="1"/>
</dbReference>
<dbReference type="InterPro" id="IPR036388">
    <property type="entry name" value="WH-like_DNA-bd_sf"/>
</dbReference>
<dbReference type="Pfam" id="PF07702">
    <property type="entry name" value="UTRA"/>
    <property type="match status" value="1"/>
</dbReference>
<reference evidence="5" key="1">
    <citation type="journal article" date="2014" name="Int. J. Syst. Evol. Microbiol.">
        <title>Complete genome sequence of Corynebacterium casei LMG S-19264T (=DSM 44701T), isolated from a smear-ripened cheese.</title>
        <authorList>
            <consortium name="US DOE Joint Genome Institute (JGI-PGF)"/>
            <person name="Walter F."/>
            <person name="Albersmeier A."/>
            <person name="Kalinowski J."/>
            <person name="Ruckert C."/>
        </authorList>
    </citation>
    <scope>NUCLEOTIDE SEQUENCE</scope>
    <source>
        <strain evidence="5">KCTC 23310</strain>
    </source>
</reference>
<dbReference type="PANTHER" id="PTHR44846:SF16">
    <property type="entry name" value="TRANSCRIPTIONAL REGULATOR PHNF-RELATED"/>
    <property type="match status" value="1"/>
</dbReference>
<dbReference type="InterPro" id="IPR028978">
    <property type="entry name" value="Chorismate_lyase_/UTRA_dom_sf"/>
</dbReference>
<dbReference type="InterPro" id="IPR050679">
    <property type="entry name" value="Bact_HTH_transcr_reg"/>
</dbReference>
<dbReference type="PRINTS" id="PR00035">
    <property type="entry name" value="HTHGNTR"/>
</dbReference>
<evidence type="ECO:0000313" key="6">
    <source>
        <dbReference type="Proteomes" id="UP000638981"/>
    </source>
</evidence>
<dbReference type="Proteomes" id="UP000638981">
    <property type="component" value="Unassembled WGS sequence"/>
</dbReference>
<dbReference type="InterPro" id="IPR000524">
    <property type="entry name" value="Tscrpt_reg_HTH_GntR"/>
</dbReference>
<evidence type="ECO:0000256" key="1">
    <source>
        <dbReference type="ARBA" id="ARBA00023015"/>
    </source>
</evidence>
<evidence type="ECO:0000256" key="2">
    <source>
        <dbReference type="ARBA" id="ARBA00023125"/>
    </source>
</evidence>
<dbReference type="AlphaFoldDB" id="A0A918TJC8"/>
<dbReference type="InterPro" id="IPR011663">
    <property type="entry name" value="UTRA"/>
</dbReference>
<dbReference type="PANTHER" id="PTHR44846">
    <property type="entry name" value="MANNOSYL-D-GLYCERATE TRANSPORT/METABOLISM SYSTEM REPRESSOR MNGR-RELATED"/>
    <property type="match status" value="1"/>
</dbReference>
<evidence type="ECO:0000256" key="3">
    <source>
        <dbReference type="ARBA" id="ARBA00023163"/>
    </source>
</evidence>
<keyword evidence="1" id="KW-0805">Transcription regulation</keyword>